<proteinExistence type="predicted"/>
<keyword evidence="2" id="KW-1185">Reference proteome</keyword>
<reference evidence="2" key="1">
    <citation type="submission" date="2017-05" db="EMBL/GenBank/DDBJ databases">
        <title>Complete and WGS of Bordetella genogroups.</title>
        <authorList>
            <person name="Spilker T."/>
            <person name="Lipuma J."/>
        </authorList>
    </citation>
    <scope>NUCLEOTIDE SEQUENCE [LARGE SCALE GENOMIC DNA]</scope>
    <source>
        <strain evidence="2">AU16122</strain>
    </source>
</reference>
<dbReference type="AlphaFoldDB" id="A0A261S338"/>
<dbReference type="OrthoDB" id="8631375at2"/>
<dbReference type="Proteomes" id="UP000216020">
    <property type="component" value="Unassembled WGS sequence"/>
</dbReference>
<protein>
    <recommendedName>
        <fullName evidence="3">DUF1444 domain-containing protein</fullName>
    </recommendedName>
</protein>
<evidence type="ECO:0000313" key="2">
    <source>
        <dbReference type="Proteomes" id="UP000216020"/>
    </source>
</evidence>
<accession>A0A261S338</accession>
<organism evidence="1 2">
    <name type="scientific">Bordetella genomosp. 10</name>
    <dbReference type="NCBI Taxonomy" id="1416804"/>
    <lineage>
        <taxon>Bacteria</taxon>
        <taxon>Pseudomonadati</taxon>
        <taxon>Pseudomonadota</taxon>
        <taxon>Betaproteobacteria</taxon>
        <taxon>Burkholderiales</taxon>
        <taxon>Alcaligenaceae</taxon>
        <taxon>Bordetella</taxon>
    </lineage>
</organism>
<name>A0A261S338_9BORD</name>
<dbReference type="RefSeq" id="WP_094856174.1">
    <property type="nucleotide sequence ID" value="NZ_NEVM01000005.1"/>
</dbReference>
<evidence type="ECO:0000313" key="1">
    <source>
        <dbReference type="EMBL" id="OZI31768.1"/>
    </source>
</evidence>
<comment type="caution">
    <text evidence="1">The sequence shown here is derived from an EMBL/GenBank/DDBJ whole genome shotgun (WGS) entry which is preliminary data.</text>
</comment>
<evidence type="ECO:0008006" key="3">
    <source>
        <dbReference type="Google" id="ProtNLM"/>
    </source>
</evidence>
<gene>
    <name evidence="1" type="ORF">CAL29_28275</name>
</gene>
<dbReference type="EMBL" id="NEVM01000005">
    <property type="protein sequence ID" value="OZI31768.1"/>
    <property type="molecule type" value="Genomic_DNA"/>
</dbReference>
<sequence>MTFFSRIFAARQARPLDVAAFAKAYASAAQARFPGAEVKIEQAATAAGVKVHWTMPGGMQVNQFLGNAYAAYQRAPADIDAIIAAHLDAAPTGEEADPATRRAHILPLVKTTMWLATSLKQLDAAGIEDKAAFITEPLTDELLVAFVEDKPEAMSYVAPGELEALELTPEALMPLALENLRRQLPALTVEGQNGRYGVRADGNYDASFVFLAQEWRDRVDIDGEPVLALPARDELLVCGSKDGDSVRALRDMAARIMAQSPYGLSAQLFTWQDGKLAVFTG</sequence>